<protein>
    <submittedName>
        <fullName evidence="2">Uncharacterized protein</fullName>
    </submittedName>
</protein>
<accession>A0A1V0RTT6</accession>
<evidence type="ECO:0000313" key="3">
    <source>
        <dbReference type="Proteomes" id="UP000192273"/>
    </source>
</evidence>
<dbReference type="KEGG" id="rmm:ROSMUCSMR3_03578"/>
<sequence>MRISDLIPDAGQLQDEIAAIPQAQRVALALRPGCAQSACSGRGVFSVIGDVLGTLALFAVLVVLASFGA</sequence>
<evidence type="ECO:0000313" key="2">
    <source>
        <dbReference type="EMBL" id="ARE85032.1"/>
    </source>
</evidence>
<keyword evidence="1" id="KW-0472">Membrane</keyword>
<dbReference type="Proteomes" id="UP000192273">
    <property type="component" value="Chromosome"/>
</dbReference>
<gene>
    <name evidence="2" type="ORF">ROSMUCSMR3_03578</name>
</gene>
<evidence type="ECO:0000256" key="1">
    <source>
        <dbReference type="SAM" id="Phobius"/>
    </source>
</evidence>
<feature type="transmembrane region" description="Helical" evidence="1">
    <location>
        <begin position="44"/>
        <end position="67"/>
    </location>
</feature>
<name>A0A1V0RTT6_9RHOB</name>
<dbReference type="AlphaFoldDB" id="A0A1V0RTT6"/>
<proteinExistence type="predicted"/>
<keyword evidence="1" id="KW-0812">Transmembrane</keyword>
<dbReference type="EMBL" id="CP020474">
    <property type="protein sequence ID" value="ARE85032.1"/>
    <property type="molecule type" value="Genomic_DNA"/>
</dbReference>
<organism evidence="2 3">
    <name type="scientific">Roseovarius mucosus</name>
    <dbReference type="NCBI Taxonomy" id="215743"/>
    <lineage>
        <taxon>Bacteria</taxon>
        <taxon>Pseudomonadati</taxon>
        <taxon>Pseudomonadota</taxon>
        <taxon>Alphaproteobacteria</taxon>
        <taxon>Rhodobacterales</taxon>
        <taxon>Roseobacteraceae</taxon>
        <taxon>Roseovarius</taxon>
    </lineage>
</organism>
<dbReference type="RefSeq" id="WP_081508202.1">
    <property type="nucleotide sequence ID" value="NZ_CP020474.1"/>
</dbReference>
<reference evidence="2 3" key="1">
    <citation type="submission" date="2017-03" db="EMBL/GenBank/DDBJ databases">
        <title>Genome Sequence of Roseovarius mucosus strain SMR3 Isolated from a culture of the Diatom Skeletonema marinoi.</title>
        <authorList>
            <person name="Topel M."/>
            <person name="Pinder M."/>
            <person name="Johansson O.N."/>
            <person name="Kourtchenko O."/>
            <person name="Godhe A."/>
            <person name="Clarke A.K."/>
        </authorList>
    </citation>
    <scope>NUCLEOTIDE SEQUENCE [LARGE SCALE GENOMIC DNA]</scope>
    <source>
        <strain evidence="2 3">SMR3</strain>
    </source>
</reference>
<keyword evidence="3" id="KW-1185">Reference proteome</keyword>
<keyword evidence="1" id="KW-1133">Transmembrane helix</keyword>